<dbReference type="Proteomes" id="UP000321157">
    <property type="component" value="Unassembled WGS sequence"/>
</dbReference>
<accession>A0A511V9B4</accession>
<evidence type="ECO:0000313" key="3">
    <source>
        <dbReference type="Proteomes" id="UP000321157"/>
    </source>
</evidence>
<dbReference type="AlphaFoldDB" id="A0A511V9B4"/>
<comment type="caution">
    <text evidence="2">The sequence shown here is derived from an EMBL/GenBank/DDBJ whole genome shotgun (WGS) entry which is preliminary data.</text>
</comment>
<keyword evidence="3" id="KW-1185">Reference proteome</keyword>
<evidence type="ECO:0000313" key="2">
    <source>
        <dbReference type="EMBL" id="GEN33832.1"/>
    </source>
</evidence>
<sequence>MPSTRGHTGTPIPKREVELRATWSSECVTRPMTEEERIKYGVATPPKITNADGVQERRPIQLPPRKYNHVTKELVLAEFAKGKTIHQIEQEQGMKKNTLQAKMRAWGIRSPRSPFKSEDETVKRQPSPAPASRSDSRIEDIICDVQLELRRAMGKFPPFHSAHEGYAVLKEELEEAWAAIKANDPIHARIEMMQVAAMAIRFLHDIQIPKEAFR</sequence>
<dbReference type="EMBL" id="BJXX01000056">
    <property type="protein sequence ID" value="GEN33832.1"/>
    <property type="molecule type" value="Genomic_DNA"/>
</dbReference>
<feature type="region of interest" description="Disordered" evidence="1">
    <location>
        <begin position="106"/>
        <end position="135"/>
    </location>
</feature>
<dbReference type="OrthoDB" id="2989645at2"/>
<gene>
    <name evidence="2" type="ORF">ADA01nite_12920</name>
</gene>
<reference evidence="2 3" key="1">
    <citation type="submission" date="2019-07" db="EMBL/GenBank/DDBJ databases">
        <title>Whole genome shotgun sequence of Aneurinibacillus danicus NBRC 102444.</title>
        <authorList>
            <person name="Hosoyama A."/>
            <person name="Uohara A."/>
            <person name="Ohji S."/>
            <person name="Ichikawa N."/>
        </authorList>
    </citation>
    <scope>NUCLEOTIDE SEQUENCE [LARGE SCALE GENOMIC DNA]</scope>
    <source>
        <strain evidence="2 3">NBRC 102444</strain>
    </source>
</reference>
<dbReference type="RefSeq" id="WP_146809147.1">
    <property type="nucleotide sequence ID" value="NZ_BJXX01000056.1"/>
</dbReference>
<organism evidence="2 3">
    <name type="scientific">Aneurinibacillus danicus</name>
    <dbReference type="NCBI Taxonomy" id="267746"/>
    <lineage>
        <taxon>Bacteria</taxon>
        <taxon>Bacillati</taxon>
        <taxon>Bacillota</taxon>
        <taxon>Bacilli</taxon>
        <taxon>Bacillales</taxon>
        <taxon>Paenibacillaceae</taxon>
        <taxon>Aneurinibacillus group</taxon>
        <taxon>Aneurinibacillus</taxon>
    </lineage>
</organism>
<protein>
    <submittedName>
        <fullName evidence="2">Uncharacterized protein</fullName>
    </submittedName>
</protein>
<name>A0A511V9B4_9BACL</name>
<proteinExistence type="predicted"/>
<evidence type="ECO:0000256" key="1">
    <source>
        <dbReference type="SAM" id="MobiDB-lite"/>
    </source>
</evidence>